<evidence type="ECO:0000256" key="5">
    <source>
        <dbReference type="ARBA" id="ARBA00022517"/>
    </source>
</evidence>
<sequence length="242" mass="27704">MVISQPLGSIKLTNVSQVRMRKGKRRYEVVCYRNKVQDWRRGVEKDIDEVLQIPQVFVNAAKGEVANGSDLKEDFGTSDVNEVVLEILNKGELQVGSKERQLQQEQVQATVLEEVARKCVNPRNNYPYTVSIIQKLLQELDFKFSSTKPAKGQALEAIKLLVERQVIPIARARMQIRVSDDAQHAKEYWEEVTELVDVESENWDTEWELVGKIDPSDFRTIDRLVSEKSHGLGFVDVVSLDY</sequence>
<comment type="caution">
    <text evidence="11">The sequence shown here is derived from an EMBL/GenBank/DDBJ whole genome shotgun (WGS) entry which is preliminary data.</text>
</comment>
<dbReference type="InterPro" id="IPR018023">
    <property type="entry name" value="Ribosome_mat_SBDS_CS"/>
</dbReference>
<comment type="similarity">
    <text evidence="3">Belongs to the SDO1/SBDS family.</text>
</comment>
<dbReference type="RefSeq" id="XP_024663210.1">
    <property type="nucleotide sequence ID" value="XM_024807442.1"/>
</dbReference>
<comment type="subcellular location">
    <subcellularLocation>
        <location evidence="2">Cytoplasm</location>
    </subcellularLocation>
    <subcellularLocation>
        <location evidence="1">Nucleus</location>
    </subcellularLocation>
</comment>
<dbReference type="Pfam" id="PF09377">
    <property type="entry name" value="SBDS_domain_II"/>
    <property type="match status" value="1"/>
</dbReference>
<dbReference type="AlphaFoldDB" id="A0A2T0FE40"/>
<feature type="domain" description="Ribosome maturation protein SDO1/SBDS N-terminal" evidence="8">
    <location>
        <begin position="14"/>
        <end position="101"/>
    </location>
</feature>
<dbReference type="InterPro" id="IPR039100">
    <property type="entry name" value="Sdo1/SBDS-like"/>
</dbReference>
<gene>
    <name evidence="11" type="ORF">B9G98_00884</name>
</gene>
<dbReference type="OrthoDB" id="10253092at2759"/>
<dbReference type="InterPro" id="IPR018978">
    <property type="entry name" value="SDO1/SBDS_central"/>
</dbReference>
<accession>A0A2T0FE40</accession>
<dbReference type="Gene3D" id="3.30.70.240">
    <property type="match status" value="1"/>
</dbReference>
<dbReference type="NCBIfam" id="TIGR00291">
    <property type="entry name" value="RNA_SBDS"/>
    <property type="match status" value="1"/>
</dbReference>
<dbReference type="GeneID" id="36514633"/>
<keyword evidence="12" id="KW-1185">Reference proteome</keyword>
<dbReference type="InterPro" id="IPR019783">
    <property type="entry name" value="SDO1/SBDS_N"/>
</dbReference>
<dbReference type="GO" id="GO:0042256">
    <property type="term" value="P:cytosolic ribosome assembly"/>
    <property type="evidence" value="ECO:0007669"/>
    <property type="project" value="InterPro"/>
</dbReference>
<evidence type="ECO:0000259" key="9">
    <source>
        <dbReference type="Pfam" id="PF09377"/>
    </source>
</evidence>
<evidence type="ECO:0000313" key="11">
    <source>
        <dbReference type="EMBL" id="PRT53264.1"/>
    </source>
</evidence>
<evidence type="ECO:0000259" key="8">
    <source>
        <dbReference type="Pfam" id="PF01172"/>
    </source>
</evidence>
<dbReference type="PROSITE" id="PS01267">
    <property type="entry name" value="UPF0023"/>
    <property type="match status" value="1"/>
</dbReference>
<dbReference type="InterPro" id="IPR046928">
    <property type="entry name" value="SDO1/SBDS_C"/>
</dbReference>
<dbReference type="GO" id="GO:0005737">
    <property type="term" value="C:cytoplasm"/>
    <property type="evidence" value="ECO:0007669"/>
    <property type="project" value="UniProtKB-SubCell"/>
</dbReference>
<evidence type="ECO:0000256" key="6">
    <source>
        <dbReference type="ARBA" id="ARBA00023242"/>
    </source>
</evidence>
<dbReference type="InterPro" id="IPR002140">
    <property type="entry name" value="Sdo1/SBDS"/>
</dbReference>
<evidence type="ECO:0000313" key="12">
    <source>
        <dbReference type="Proteomes" id="UP000238350"/>
    </source>
</evidence>
<evidence type="ECO:0000256" key="7">
    <source>
        <dbReference type="ARBA" id="ARBA00049708"/>
    </source>
</evidence>
<dbReference type="Proteomes" id="UP000238350">
    <property type="component" value="Unassembled WGS sequence"/>
</dbReference>
<evidence type="ECO:0000256" key="3">
    <source>
        <dbReference type="ARBA" id="ARBA00007433"/>
    </source>
</evidence>
<evidence type="ECO:0000256" key="2">
    <source>
        <dbReference type="ARBA" id="ARBA00004496"/>
    </source>
</evidence>
<dbReference type="PANTHER" id="PTHR10927:SF1">
    <property type="entry name" value="RIBOSOME MATURATION PROTEIN SBDS"/>
    <property type="match status" value="1"/>
</dbReference>
<feature type="domain" description="Ribosome maturation protein SDO1/SBDS central" evidence="9">
    <location>
        <begin position="111"/>
        <end position="172"/>
    </location>
</feature>
<protein>
    <submittedName>
        <fullName evidence="11">Ribosome maturation protein SDO1</fullName>
    </submittedName>
</protein>
<comment type="subunit">
    <text evidence="7">Associates with the 60S ribosomal subunit.</text>
</comment>
<reference evidence="11 12" key="1">
    <citation type="submission" date="2017-04" db="EMBL/GenBank/DDBJ databases">
        <title>Genome sequencing of [Candida] sorbophila.</title>
        <authorList>
            <person name="Ahn J.O."/>
        </authorList>
    </citation>
    <scope>NUCLEOTIDE SEQUENCE [LARGE SCALE GENOMIC DNA]</scope>
    <source>
        <strain evidence="11 12">DS02</strain>
    </source>
</reference>
<dbReference type="InterPro" id="IPR036786">
    <property type="entry name" value="Ribosome_mat_SBDS_N_sf"/>
</dbReference>
<proteinExistence type="inferred from homology"/>
<dbReference type="Pfam" id="PF20268">
    <property type="entry name" value="SBDS_C"/>
    <property type="match status" value="1"/>
</dbReference>
<evidence type="ECO:0000259" key="10">
    <source>
        <dbReference type="Pfam" id="PF20268"/>
    </source>
</evidence>
<dbReference type="STRING" id="45607.A0A2T0FE40"/>
<dbReference type="Gene3D" id="3.30.1250.10">
    <property type="entry name" value="Ribosome maturation protein SBDS, N-terminal domain"/>
    <property type="match status" value="1"/>
</dbReference>
<keyword evidence="4" id="KW-0963">Cytoplasm</keyword>
<dbReference type="GO" id="GO:0005634">
    <property type="term" value="C:nucleus"/>
    <property type="evidence" value="ECO:0007669"/>
    <property type="project" value="UniProtKB-SubCell"/>
</dbReference>
<evidence type="ECO:0000256" key="1">
    <source>
        <dbReference type="ARBA" id="ARBA00004123"/>
    </source>
</evidence>
<dbReference type="PANTHER" id="PTHR10927">
    <property type="entry name" value="RIBOSOME MATURATION PROTEIN SBDS"/>
    <property type="match status" value="1"/>
</dbReference>
<keyword evidence="6" id="KW-0539">Nucleus</keyword>
<dbReference type="SUPFAM" id="SSF89895">
    <property type="entry name" value="FYSH domain"/>
    <property type="match status" value="1"/>
</dbReference>
<name>A0A2T0FE40_9ASCO</name>
<organism evidence="11 12">
    <name type="scientific">Wickerhamiella sorbophila</name>
    <dbReference type="NCBI Taxonomy" id="45607"/>
    <lineage>
        <taxon>Eukaryota</taxon>
        <taxon>Fungi</taxon>
        <taxon>Dikarya</taxon>
        <taxon>Ascomycota</taxon>
        <taxon>Saccharomycotina</taxon>
        <taxon>Dipodascomycetes</taxon>
        <taxon>Dipodascales</taxon>
        <taxon>Trichomonascaceae</taxon>
        <taxon>Wickerhamiella</taxon>
    </lineage>
</organism>
<keyword evidence="5" id="KW-0690">Ribosome biogenesis</keyword>
<evidence type="ECO:0000256" key="4">
    <source>
        <dbReference type="ARBA" id="ARBA00022490"/>
    </source>
</evidence>
<dbReference type="Gene3D" id="1.10.10.900">
    <property type="entry name" value="SBDS protein C-terminal domain, subdomain 1"/>
    <property type="match status" value="1"/>
</dbReference>
<dbReference type="InterPro" id="IPR037188">
    <property type="entry name" value="Sdo1/SBDS_central_sf"/>
</dbReference>
<dbReference type="SUPFAM" id="SSF109728">
    <property type="entry name" value="Hypothetical protein AF0491, middle domain"/>
    <property type="match status" value="1"/>
</dbReference>
<dbReference type="Pfam" id="PF01172">
    <property type="entry name" value="SBDS_N"/>
    <property type="match status" value="1"/>
</dbReference>
<feature type="domain" description="Ribosome maturation protein SDO1/SBDS C-terminal" evidence="10">
    <location>
        <begin position="174"/>
        <end position="240"/>
    </location>
</feature>
<dbReference type="EMBL" id="NDIQ01000001">
    <property type="protein sequence ID" value="PRT53264.1"/>
    <property type="molecule type" value="Genomic_DNA"/>
</dbReference>